<proteinExistence type="predicted"/>
<dbReference type="Proteomes" id="UP000311919">
    <property type="component" value="Unassembled WGS sequence"/>
</dbReference>
<name>A0A4Z2D6X3_SCHJA</name>
<accession>A0A4Z2D6X3</accession>
<evidence type="ECO:0000313" key="1">
    <source>
        <dbReference type="EMBL" id="TNN12235.1"/>
    </source>
</evidence>
<dbReference type="EMBL" id="SKCS01000247">
    <property type="protein sequence ID" value="TNN12235.1"/>
    <property type="molecule type" value="Genomic_DNA"/>
</dbReference>
<organism evidence="1 2">
    <name type="scientific">Schistosoma japonicum</name>
    <name type="common">Blood fluke</name>
    <dbReference type="NCBI Taxonomy" id="6182"/>
    <lineage>
        <taxon>Eukaryota</taxon>
        <taxon>Metazoa</taxon>
        <taxon>Spiralia</taxon>
        <taxon>Lophotrochozoa</taxon>
        <taxon>Platyhelminthes</taxon>
        <taxon>Trematoda</taxon>
        <taxon>Digenea</taxon>
        <taxon>Strigeidida</taxon>
        <taxon>Schistosomatoidea</taxon>
        <taxon>Schistosomatidae</taxon>
        <taxon>Schistosoma</taxon>
    </lineage>
</organism>
<comment type="caution">
    <text evidence="1">The sequence shown here is derived from an EMBL/GenBank/DDBJ whole genome shotgun (WGS) entry which is preliminary data.</text>
</comment>
<gene>
    <name evidence="1" type="ORF">EWB00_003893</name>
</gene>
<feature type="non-terminal residue" evidence="1">
    <location>
        <position position="1"/>
    </location>
</feature>
<protein>
    <submittedName>
        <fullName evidence="1">Uncharacterized protein</fullName>
    </submittedName>
</protein>
<sequence>LNLPRVTKVKGSAMKNIKVNNKINLYIVLFARNNSKNLPRVTKVKGPAMKNIKVLI</sequence>
<evidence type="ECO:0000313" key="2">
    <source>
        <dbReference type="Proteomes" id="UP000311919"/>
    </source>
</evidence>
<dbReference type="AlphaFoldDB" id="A0A4Z2D6X3"/>
<reference evidence="1 2" key="1">
    <citation type="submission" date="2019-03" db="EMBL/GenBank/DDBJ databases">
        <title>An improved genome assembly of the fluke Schistosoma japonicum.</title>
        <authorList>
            <person name="Hu W."/>
            <person name="Luo F."/>
            <person name="Yin M."/>
            <person name="Mo X."/>
            <person name="Sun C."/>
            <person name="Wu Q."/>
            <person name="Zhu B."/>
            <person name="Xiang M."/>
            <person name="Wang J."/>
            <person name="Wang Y."/>
            <person name="Zhang T."/>
            <person name="Xu B."/>
            <person name="Zheng H."/>
            <person name="Feng Z."/>
        </authorList>
    </citation>
    <scope>NUCLEOTIDE SEQUENCE [LARGE SCALE GENOMIC DNA]</scope>
    <source>
        <strain evidence="1">HuSjv2</strain>
        <tissue evidence="1">Worms</tissue>
    </source>
</reference>
<keyword evidence="2" id="KW-1185">Reference proteome</keyword>